<gene>
    <name evidence="3" type="primary">LOC104725397</name>
</gene>
<sequence>MEQFEADPYYADQKRTRKLETLRQAIADGDLGMPRICPCGEQIVQEISPTETEKNRWFTCVKYKDDGLHMRKILADAIEEETKNLRKDVDNHWERLKEFDPHHTQIYNLQMQLKEKNGEIAKLREEVELLSGRVDLLDRLCFD</sequence>
<protein>
    <submittedName>
        <fullName evidence="3">Uncharacterized protein LOC104725397</fullName>
    </submittedName>
</protein>
<reference evidence="2" key="1">
    <citation type="journal article" date="2014" name="Nat. Commun.">
        <title>The emerging biofuel crop Camelina sativa retains a highly undifferentiated hexaploid genome structure.</title>
        <authorList>
            <person name="Kagale S."/>
            <person name="Koh C."/>
            <person name="Nixon J."/>
            <person name="Bollina V."/>
            <person name="Clarke W.E."/>
            <person name="Tuteja R."/>
            <person name="Spillane C."/>
            <person name="Robinson S.J."/>
            <person name="Links M.G."/>
            <person name="Clarke C."/>
            <person name="Higgins E.E."/>
            <person name="Huebert T."/>
            <person name="Sharpe A.G."/>
            <person name="Parkin I.A."/>
        </authorList>
    </citation>
    <scope>NUCLEOTIDE SEQUENCE [LARGE SCALE GENOMIC DNA]</scope>
    <source>
        <strain evidence="2">cv. DH55</strain>
    </source>
</reference>
<reference evidence="3" key="2">
    <citation type="submission" date="2025-08" db="UniProtKB">
        <authorList>
            <consortium name="RefSeq"/>
        </authorList>
    </citation>
    <scope>IDENTIFICATION</scope>
    <source>
        <tissue evidence="3">Leaf</tissue>
    </source>
</reference>
<name>A0ABM0UK86_CAMSA</name>
<feature type="coiled-coil region" evidence="1">
    <location>
        <begin position="106"/>
        <end position="140"/>
    </location>
</feature>
<keyword evidence="1" id="KW-0175">Coiled coil</keyword>
<proteinExistence type="predicted"/>
<accession>A0ABM0UK86</accession>
<organism evidence="2 3">
    <name type="scientific">Camelina sativa</name>
    <name type="common">False flax</name>
    <name type="synonym">Myagrum sativum</name>
    <dbReference type="NCBI Taxonomy" id="90675"/>
    <lineage>
        <taxon>Eukaryota</taxon>
        <taxon>Viridiplantae</taxon>
        <taxon>Streptophyta</taxon>
        <taxon>Embryophyta</taxon>
        <taxon>Tracheophyta</taxon>
        <taxon>Spermatophyta</taxon>
        <taxon>Magnoliopsida</taxon>
        <taxon>eudicotyledons</taxon>
        <taxon>Gunneridae</taxon>
        <taxon>Pentapetalae</taxon>
        <taxon>rosids</taxon>
        <taxon>malvids</taxon>
        <taxon>Brassicales</taxon>
        <taxon>Brassicaceae</taxon>
        <taxon>Camelineae</taxon>
        <taxon>Camelina</taxon>
    </lineage>
</organism>
<dbReference type="GeneID" id="104725397"/>
<evidence type="ECO:0000256" key="1">
    <source>
        <dbReference type="SAM" id="Coils"/>
    </source>
</evidence>
<keyword evidence="2" id="KW-1185">Reference proteome</keyword>
<dbReference type="RefSeq" id="XP_010442366.1">
    <property type="nucleotide sequence ID" value="XM_010444064.2"/>
</dbReference>
<evidence type="ECO:0000313" key="3">
    <source>
        <dbReference type="RefSeq" id="XP_010442366.1"/>
    </source>
</evidence>
<dbReference type="Proteomes" id="UP000694864">
    <property type="component" value="Chromosome 2"/>
</dbReference>
<evidence type="ECO:0000313" key="2">
    <source>
        <dbReference type="Proteomes" id="UP000694864"/>
    </source>
</evidence>